<keyword evidence="2" id="KW-1185">Reference proteome</keyword>
<organism evidence="1 2">
    <name type="scientific">Artomyces pyxidatus</name>
    <dbReference type="NCBI Taxonomy" id="48021"/>
    <lineage>
        <taxon>Eukaryota</taxon>
        <taxon>Fungi</taxon>
        <taxon>Dikarya</taxon>
        <taxon>Basidiomycota</taxon>
        <taxon>Agaricomycotina</taxon>
        <taxon>Agaricomycetes</taxon>
        <taxon>Russulales</taxon>
        <taxon>Auriscalpiaceae</taxon>
        <taxon>Artomyces</taxon>
    </lineage>
</organism>
<dbReference type="EMBL" id="MU277223">
    <property type="protein sequence ID" value="KAI0059829.1"/>
    <property type="molecule type" value="Genomic_DNA"/>
</dbReference>
<evidence type="ECO:0000313" key="1">
    <source>
        <dbReference type="EMBL" id="KAI0059829.1"/>
    </source>
</evidence>
<reference evidence="1" key="1">
    <citation type="submission" date="2021-03" db="EMBL/GenBank/DDBJ databases">
        <authorList>
            <consortium name="DOE Joint Genome Institute"/>
            <person name="Ahrendt S."/>
            <person name="Looney B.P."/>
            <person name="Miyauchi S."/>
            <person name="Morin E."/>
            <person name="Drula E."/>
            <person name="Courty P.E."/>
            <person name="Chicoki N."/>
            <person name="Fauchery L."/>
            <person name="Kohler A."/>
            <person name="Kuo A."/>
            <person name="Labutti K."/>
            <person name="Pangilinan J."/>
            <person name="Lipzen A."/>
            <person name="Riley R."/>
            <person name="Andreopoulos W."/>
            <person name="He G."/>
            <person name="Johnson J."/>
            <person name="Barry K.W."/>
            <person name="Grigoriev I.V."/>
            <person name="Nagy L."/>
            <person name="Hibbett D."/>
            <person name="Henrissat B."/>
            <person name="Matheny P.B."/>
            <person name="Labbe J."/>
            <person name="Martin F."/>
        </authorList>
    </citation>
    <scope>NUCLEOTIDE SEQUENCE</scope>
    <source>
        <strain evidence="1">HHB10654</strain>
    </source>
</reference>
<sequence>MWSTLGAQRITASQETLTGRQLAHLAPPTSCLTYLSNTYITSRSRTRCLLCSVRPFPIQFSGILLARERKRTLSSCQLFAGFVPSPAGPWKPDQKEDVRVDDRCVPLTEPCVRQNHLHMPLAQSPATIPHTSVDCCAHDGERTIRSSLPRILSYLSKRLSFMEKTAHVQSR</sequence>
<comment type="caution">
    <text evidence="1">The sequence shown here is derived from an EMBL/GenBank/DDBJ whole genome shotgun (WGS) entry which is preliminary data.</text>
</comment>
<reference evidence="1" key="2">
    <citation type="journal article" date="2022" name="New Phytol.">
        <title>Evolutionary transition to the ectomycorrhizal habit in the genomes of a hyperdiverse lineage of mushroom-forming fungi.</title>
        <authorList>
            <person name="Looney B."/>
            <person name="Miyauchi S."/>
            <person name="Morin E."/>
            <person name="Drula E."/>
            <person name="Courty P.E."/>
            <person name="Kohler A."/>
            <person name="Kuo A."/>
            <person name="LaButti K."/>
            <person name="Pangilinan J."/>
            <person name="Lipzen A."/>
            <person name="Riley R."/>
            <person name="Andreopoulos W."/>
            <person name="He G."/>
            <person name="Johnson J."/>
            <person name="Nolan M."/>
            <person name="Tritt A."/>
            <person name="Barry K.W."/>
            <person name="Grigoriev I.V."/>
            <person name="Nagy L.G."/>
            <person name="Hibbett D."/>
            <person name="Henrissat B."/>
            <person name="Matheny P.B."/>
            <person name="Labbe J."/>
            <person name="Martin F.M."/>
        </authorList>
    </citation>
    <scope>NUCLEOTIDE SEQUENCE</scope>
    <source>
        <strain evidence="1">HHB10654</strain>
    </source>
</reference>
<proteinExistence type="predicted"/>
<evidence type="ECO:0000313" key="2">
    <source>
        <dbReference type="Proteomes" id="UP000814140"/>
    </source>
</evidence>
<accession>A0ACB8ST86</accession>
<dbReference type="Proteomes" id="UP000814140">
    <property type="component" value="Unassembled WGS sequence"/>
</dbReference>
<protein>
    <submittedName>
        <fullName evidence="1">Uncharacterized protein</fullName>
    </submittedName>
</protein>
<name>A0ACB8ST86_9AGAM</name>
<gene>
    <name evidence="1" type="ORF">BV25DRAFT_1027220</name>
</gene>